<name>A0A2P2P2D7_RHIMU</name>
<protein>
    <submittedName>
        <fullName evidence="1">Uncharacterized protein</fullName>
    </submittedName>
</protein>
<dbReference type="EMBL" id="GGEC01068441">
    <property type="protein sequence ID" value="MBX48925.1"/>
    <property type="molecule type" value="Transcribed_RNA"/>
</dbReference>
<accession>A0A2P2P2D7</accession>
<sequence length="28" mass="3383">MPPPWRWLSLHPPCFVRPYGLLKIPMHL</sequence>
<proteinExistence type="predicted"/>
<reference evidence="1" key="1">
    <citation type="submission" date="2018-02" db="EMBL/GenBank/DDBJ databases">
        <title>Rhizophora mucronata_Transcriptome.</title>
        <authorList>
            <person name="Meera S.P."/>
            <person name="Sreeshan A."/>
            <person name="Augustine A."/>
        </authorList>
    </citation>
    <scope>NUCLEOTIDE SEQUENCE</scope>
    <source>
        <tissue evidence="1">Leaf</tissue>
    </source>
</reference>
<dbReference type="AlphaFoldDB" id="A0A2P2P2D7"/>
<evidence type="ECO:0000313" key="1">
    <source>
        <dbReference type="EMBL" id="MBX48925.1"/>
    </source>
</evidence>
<organism evidence="1">
    <name type="scientific">Rhizophora mucronata</name>
    <name type="common">Asiatic mangrove</name>
    <dbReference type="NCBI Taxonomy" id="61149"/>
    <lineage>
        <taxon>Eukaryota</taxon>
        <taxon>Viridiplantae</taxon>
        <taxon>Streptophyta</taxon>
        <taxon>Embryophyta</taxon>
        <taxon>Tracheophyta</taxon>
        <taxon>Spermatophyta</taxon>
        <taxon>Magnoliopsida</taxon>
        <taxon>eudicotyledons</taxon>
        <taxon>Gunneridae</taxon>
        <taxon>Pentapetalae</taxon>
        <taxon>rosids</taxon>
        <taxon>fabids</taxon>
        <taxon>Malpighiales</taxon>
        <taxon>Rhizophoraceae</taxon>
        <taxon>Rhizophora</taxon>
    </lineage>
</organism>